<dbReference type="InterPro" id="IPR011989">
    <property type="entry name" value="ARM-like"/>
</dbReference>
<dbReference type="Proteomes" id="UP000648187">
    <property type="component" value="Unassembled WGS sequence"/>
</dbReference>
<accession>A0A835G4E9</accession>
<dbReference type="InterPro" id="IPR016024">
    <property type="entry name" value="ARM-type_fold"/>
</dbReference>
<organism evidence="1 2">
    <name type="scientific">Spodoptera exigua</name>
    <name type="common">Beet armyworm</name>
    <name type="synonym">Noctua fulgens</name>
    <dbReference type="NCBI Taxonomy" id="7107"/>
    <lineage>
        <taxon>Eukaryota</taxon>
        <taxon>Metazoa</taxon>
        <taxon>Ecdysozoa</taxon>
        <taxon>Arthropoda</taxon>
        <taxon>Hexapoda</taxon>
        <taxon>Insecta</taxon>
        <taxon>Pterygota</taxon>
        <taxon>Neoptera</taxon>
        <taxon>Endopterygota</taxon>
        <taxon>Lepidoptera</taxon>
        <taxon>Glossata</taxon>
        <taxon>Ditrysia</taxon>
        <taxon>Noctuoidea</taxon>
        <taxon>Noctuidae</taxon>
        <taxon>Amphipyrinae</taxon>
        <taxon>Spodoptera</taxon>
    </lineage>
</organism>
<evidence type="ECO:0000313" key="2">
    <source>
        <dbReference type="Proteomes" id="UP000648187"/>
    </source>
</evidence>
<dbReference type="EMBL" id="JACKWZ010000392">
    <property type="protein sequence ID" value="KAF9408304.1"/>
    <property type="molecule type" value="Genomic_DNA"/>
</dbReference>
<gene>
    <name evidence="1" type="ORF">HW555_011973</name>
</gene>
<sequence>MIYKNNLLSKTESNWQMATTRMLRTQNLLCLIAILLQFVYGLEAQQHSRRYRENEVDDYGKEYYDMIIPDLEEALMKMEELLIKAESDNDDEAFENLLEMLHNLVEYTRNSNNAYKFVKAKGIDRIIPQHLKSSNNDVKTRTLIFLKSLFDIAPTTMSASMPIVIVDRILDIFEKGNLALKAHALDVLEYWLPENPRVQARVMKIKGLVPFYDQVDKLDMRVIATLLNLFNIILKEHITVRSESQKHLVDNDKMKFYLRIGLLEHMSSDTICGGLMNIFTKLWSYSTNEHGVMVVVFDLMKNIKPYCLKSYQSDEKAQKLFSALSEFVNDQGNKEFFDMYEQNMTDVALVIGEYVEKLKYNVKDEM</sequence>
<protein>
    <submittedName>
        <fullName evidence="1">Uncharacterized protein</fullName>
    </submittedName>
</protein>
<keyword evidence="2" id="KW-1185">Reference proteome</keyword>
<proteinExistence type="predicted"/>
<dbReference type="SUPFAM" id="SSF48371">
    <property type="entry name" value="ARM repeat"/>
    <property type="match status" value="1"/>
</dbReference>
<comment type="caution">
    <text evidence="1">The sequence shown here is derived from an EMBL/GenBank/DDBJ whole genome shotgun (WGS) entry which is preliminary data.</text>
</comment>
<reference evidence="1" key="1">
    <citation type="submission" date="2020-08" db="EMBL/GenBank/DDBJ databases">
        <title>Spodoptera exigua strain:BAW_Kor-Di-RS1 Genome sequencing and assembly.</title>
        <authorList>
            <person name="Kim J."/>
            <person name="Nam H.Y."/>
            <person name="Kwon M."/>
            <person name="Choi J.H."/>
            <person name="Cho S.R."/>
            <person name="Kim G.-H."/>
        </authorList>
    </citation>
    <scope>NUCLEOTIDE SEQUENCE</scope>
    <source>
        <strain evidence="1">BAW_Kor-Di-RS1</strain>
        <tissue evidence="1">Whole-body</tissue>
    </source>
</reference>
<evidence type="ECO:0000313" key="1">
    <source>
        <dbReference type="EMBL" id="KAF9408304.1"/>
    </source>
</evidence>
<dbReference type="AlphaFoldDB" id="A0A835G4E9"/>
<name>A0A835G4E9_SPOEX</name>
<dbReference type="Gene3D" id="1.25.10.10">
    <property type="entry name" value="Leucine-rich Repeat Variant"/>
    <property type="match status" value="1"/>
</dbReference>